<evidence type="ECO:0000256" key="3">
    <source>
        <dbReference type="ARBA" id="ARBA00022776"/>
    </source>
</evidence>
<dbReference type="Proteomes" id="UP000510647">
    <property type="component" value="Chromosome 8"/>
</dbReference>
<dbReference type="GO" id="GO:0007091">
    <property type="term" value="P:metaphase/anaphase transition of mitotic cell cycle"/>
    <property type="evidence" value="ECO:0007669"/>
    <property type="project" value="TreeGrafter"/>
</dbReference>
<proteinExistence type="inferred from homology"/>
<feature type="region of interest" description="Disordered" evidence="5">
    <location>
        <begin position="248"/>
        <end position="287"/>
    </location>
</feature>
<keyword evidence="2" id="KW-0132">Cell division</keyword>
<keyword evidence="3" id="KW-0498">Mitosis</keyword>
<keyword evidence="4" id="KW-0131">Cell cycle</keyword>
<protein>
    <submittedName>
        <fullName evidence="6">Uncharacterized protein</fullName>
    </submittedName>
</protein>
<feature type="region of interest" description="Disordered" evidence="5">
    <location>
        <begin position="1341"/>
        <end position="1371"/>
    </location>
</feature>
<dbReference type="GO" id="GO:0070979">
    <property type="term" value="P:protein K11-linked ubiquitination"/>
    <property type="evidence" value="ECO:0007669"/>
    <property type="project" value="TreeGrafter"/>
</dbReference>
<dbReference type="Gene3D" id="1.25.10.10">
    <property type="entry name" value="Leucine-rich Repeat Variant"/>
    <property type="match status" value="1"/>
</dbReference>
<dbReference type="GO" id="GO:0051301">
    <property type="term" value="P:cell division"/>
    <property type="evidence" value="ECO:0007669"/>
    <property type="project" value="UniProtKB-KW"/>
</dbReference>
<dbReference type="EMBL" id="CP059274">
    <property type="protein sequence ID" value="QLQ82643.1"/>
    <property type="molecule type" value="Genomic_DNA"/>
</dbReference>
<dbReference type="GO" id="GO:0005680">
    <property type="term" value="C:anaphase-promoting complex"/>
    <property type="evidence" value="ECO:0007669"/>
    <property type="project" value="InterPro"/>
</dbReference>
<gene>
    <name evidence="6" type="ORF">HG537_0H04060</name>
</gene>
<evidence type="ECO:0000256" key="4">
    <source>
        <dbReference type="ARBA" id="ARBA00023306"/>
    </source>
</evidence>
<evidence type="ECO:0000256" key="1">
    <source>
        <dbReference type="ARBA" id="ARBA00010547"/>
    </source>
</evidence>
<dbReference type="OrthoDB" id="26401at2759"/>
<dbReference type="InterPro" id="IPR011989">
    <property type="entry name" value="ARM-like"/>
</dbReference>
<dbReference type="GO" id="GO:0031145">
    <property type="term" value="P:anaphase-promoting complex-dependent catabolic process"/>
    <property type="evidence" value="ECO:0007669"/>
    <property type="project" value="TreeGrafter"/>
</dbReference>
<evidence type="ECO:0000256" key="2">
    <source>
        <dbReference type="ARBA" id="ARBA00022618"/>
    </source>
</evidence>
<comment type="similarity">
    <text evidence="1">Belongs to the APC1 family.</text>
</comment>
<reference evidence="6 7" key="1">
    <citation type="submission" date="2020-06" db="EMBL/GenBank/DDBJ databases">
        <title>The yeast mating-type switching endonuclease HO is a domesticated member of an unorthodox homing genetic element family.</title>
        <authorList>
            <person name="Coughlan A.Y."/>
            <person name="Lombardi L."/>
            <person name="Braun-Galleani S."/>
            <person name="Martos A.R."/>
            <person name="Galeote V."/>
            <person name="Bigey F."/>
            <person name="Dequin S."/>
            <person name="Byrne K.P."/>
            <person name="Wolfe K.H."/>
        </authorList>
    </citation>
    <scope>NUCLEOTIDE SEQUENCE [LARGE SCALE GENOMIC DNA]</scope>
    <source>
        <strain evidence="6 7">CBS2947</strain>
    </source>
</reference>
<name>A0A7H9HZH6_9SACH</name>
<accession>A0A7H9HZH6</accession>
<evidence type="ECO:0000313" key="6">
    <source>
        <dbReference type="EMBL" id="QLQ82643.1"/>
    </source>
</evidence>
<organism evidence="6 7">
    <name type="scientific">Torulaspora globosa</name>
    <dbReference type="NCBI Taxonomy" id="48254"/>
    <lineage>
        <taxon>Eukaryota</taxon>
        <taxon>Fungi</taxon>
        <taxon>Dikarya</taxon>
        <taxon>Ascomycota</taxon>
        <taxon>Saccharomycotina</taxon>
        <taxon>Saccharomycetes</taxon>
        <taxon>Saccharomycetales</taxon>
        <taxon>Saccharomycetaceae</taxon>
        <taxon>Torulaspora</taxon>
    </lineage>
</organism>
<dbReference type="PANTHER" id="PTHR12827">
    <property type="entry name" value="MEIOTIC CHECKPOINT REGULATOR TSG24 FAMILY MEMBER"/>
    <property type="match status" value="1"/>
</dbReference>
<evidence type="ECO:0000313" key="7">
    <source>
        <dbReference type="Proteomes" id="UP000510647"/>
    </source>
</evidence>
<dbReference type="InterPro" id="IPR024990">
    <property type="entry name" value="Apc1"/>
</dbReference>
<keyword evidence="7" id="KW-1185">Reference proteome</keyword>
<dbReference type="PANTHER" id="PTHR12827:SF3">
    <property type="entry name" value="ANAPHASE-PROMOTING COMPLEX SUBUNIT 1"/>
    <property type="match status" value="1"/>
</dbReference>
<sequence>MNDCGSPKIIEAARESFETSHAAEEEYFQWDSQGRGDLWISNQRKTVEWFVGGQSIRKFSYDQPVIKAGFVDFATVSDCLVIIFKDVAYVYFLSSGDSTTVCFPFNISNAFWYSQGVVLERQSCLAGLESPEMEAQHKFITLSDPMAPFGFITFSPQQKNDDDLRNFQMLLFPKDKDHNITVLHDVHKLKLHFYYTTVLEIDPEVECAKKDYIANSGSPTNAVDPSKSLRKISILNRRVNSTTTAHEINDNSQTDGISAFQPSGKPTRSMSATVDRMSGSSTSPTVDFSTNPIQQQQQQNDFLSQTISSKNVQLTKISSMTLPHQSPHEIGILKCIALRLQEQEAVTIFDKASNFSKIWIMDLIPDVINSISFRLYGNSPQELIRLSNLNIQQPIDDIIPFCSTKITGTLALLFGYRKKVYLYNPFVELETPQLELPNENLCFISDEKMIFKDFDLNTKCGYYEARSYFPYPHKSSTKLCFEAIKWICPPGVFYAIIFLWQFVVSNHDWLWQDREFLGLKFIISSLISSVEQRNTTNLSQIDAFRFLRSADPSCLVPKIIMGLHLVREELALNILAKKDVQILGDFLFFATSKMGWPAEWREYYGNGNMELNSNLMVESFAHPLDEPPSILKSLYSVTENSQIPTTPFICFSRLAERDSQVDQLVTPKTFKTLRLYELTKASNYTDEYLMEILTKLQIDKEEIETYPLGVMTPLRKILGLIEQRLSRINLNLDMSTISRPDIERCMAMVKQIDKDIESSHRRFQASKPYYIKGKSKPESKGIYTILTDVIKSTRQFALEKTSFTDNNDMDDFDEGSTLKRNAGMIFSEDQRLNYVLSLLTYYRPHKVHFISKESNYRKLLNQKKMIARIMSIRTCTSGIGFGAVAYATEKPLVTQKWSRQQLNFSYIFPDGSKLSVQASDLNAEAVEWGDFHSGVSSGLRISKKAKGINGSWIAFSRPKILDAQLGGFLLGLGLNGHLSGLEEWHVYNYLSPKKTPVSIGLLLGMSASMRGTMDLKLTKVLSVHTVAFLPPGSSDLNINLKVQTAGLLGMGLLYLKSQHRRITDVLFSQLPTFVMINEEPVSDEGYRLATGIALGLINLGAGRANGDLGFPAHVDRDDAPDFSSSSGTGPDERVIIGLLQFVREKRDVEESWIPENSQAGAIIALMLIFLKTHNRYIANSIKPKLDQTSNVRPDLFMYKEWAYYMIMWDEIGADLSFMLDGLGNYIESEITTDNLAQYYTIAGRILAIGIRHASSGDKTIRDSLLLLMDKLLPFYQYPGTERLDFRLSINGIKTLINVLSVSVSMVMCGTGDLSVMRRLRYLEEVTTGRFSDLFKSSTVQSKNRNAEPSEAEIPQAEAETDLSGDTGSQLENDLNDEEQETIADGTQLSDLLNEENHFAKFLATNLSLGFLFLGSGQYALKTSELECIAHLIITALPTYTSKCPLQETKHFWSMAVEPRCLVIRDASTEEIINNVPFEVTVKVNDSFDETRSLVASCLLPDIRKLRSLKINSAEYFPLEIKFDQNLSAADFFQNGTILYIQPKKDNESSTESFASRSQQTKQIERALKARMDALDKDLEGGELFNGSSTDRLIDRWGFKDTTMAELRTMTTETLSTEHGIYGYDLDMLCSDVNNGDVGDYQLEIWRKKQKI</sequence>
<evidence type="ECO:0000256" key="5">
    <source>
        <dbReference type="SAM" id="MobiDB-lite"/>
    </source>
</evidence>
<dbReference type="GO" id="GO:0060090">
    <property type="term" value="F:molecular adaptor activity"/>
    <property type="evidence" value="ECO:0007669"/>
    <property type="project" value="TreeGrafter"/>
</dbReference>